<reference evidence="2 3" key="1">
    <citation type="submission" date="2018-04" db="EMBL/GenBank/DDBJ databases">
        <title>The genome of golden apple snail Pomacea canaliculata provides insight into stress tolerance and invasive adaptation.</title>
        <authorList>
            <person name="Liu C."/>
            <person name="Liu B."/>
            <person name="Ren Y."/>
            <person name="Zhang Y."/>
            <person name="Wang H."/>
            <person name="Li S."/>
            <person name="Jiang F."/>
            <person name="Yin L."/>
            <person name="Zhang G."/>
            <person name="Qian W."/>
            <person name="Fan W."/>
        </authorList>
    </citation>
    <scope>NUCLEOTIDE SEQUENCE [LARGE SCALE GENOMIC DNA]</scope>
    <source>
        <strain evidence="2">SZHN2017</strain>
        <tissue evidence="2">Muscle</tissue>
    </source>
</reference>
<evidence type="ECO:0000313" key="2">
    <source>
        <dbReference type="EMBL" id="PVD38793.1"/>
    </source>
</evidence>
<evidence type="ECO:0000256" key="1">
    <source>
        <dbReference type="SAM" id="MobiDB-lite"/>
    </source>
</evidence>
<dbReference type="EMBL" id="PZQS01000001">
    <property type="protein sequence ID" value="PVD38793.1"/>
    <property type="molecule type" value="Genomic_DNA"/>
</dbReference>
<dbReference type="STRING" id="400727.A0A2T7PZE1"/>
<name>A0A2T7PZE1_POMCA</name>
<protein>
    <submittedName>
        <fullName evidence="2">Uncharacterized protein</fullName>
    </submittedName>
</protein>
<dbReference type="Proteomes" id="UP000245119">
    <property type="component" value="Linkage Group LG1"/>
</dbReference>
<keyword evidence="3" id="KW-1185">Reference proteome</keyword>
<comment type="caution">
    <text evidence="2">The sequence shown here is derived from an EMBL/GenBank/DDBJ whole genome shotgun (WGS) entry which is preliminary data.</text>
</comment>
<sequence length="254" mass="27512">MYDRAARDFGFIAGSTSANVGPGSYDPDLPSKARLKSDGYAPFLSMTSRDSFLNIGDNVVAAPGPGHYDPNIPQKNIKGGHTLSTKEKRFKNLSTDTPGPGTYNCDKIQDFPHKVTTAPDFGTGKLVSSRVKFHRKADAPSIPSRGLAYGYEECEDGTLRKQEAPSRDTTIGPAFYNPHSTDPKPTRQYKGVHFGKMTSQRTDFGGKGGPGPGDYDPYKEVLNKAENANVHDEEVAAVRTSPGFLAITKPSPRK</sequence>
<gene>
    <name evidence="2" type="ORF">C0Q70_01416</name>
</gene>
<organism evidence="2 3">
    <name type="scientific">Pomacea canaliculata</name>
    <name type="common">Golden apple snail</name>
    <dbReference type="NCBI Taxonomy" id="400727"/>
    <lineage>
        <taxon>Eukaryota</taxon>
        <taxon>Metazoa</taxon>
        <taxon>Spiralia</taxon>
        <taxon>Lophotrochozoa</taxon>
        <taxon>Mollusca</taxon>
        <taxon>Gastropoda</taxon>
        <taxon>Caenogastropoda</taxon>
        <taxon>Architaenioglossa</taxon>
        <taxon>Ampullarioidea</taxon>
        <taxon>Ampullariidae</taxon>
        <taxon>Pomacea</taxon>
    </lineage>
</organism>
<accession>A0A2T7PZE1</accession>
<dbReference type="AlphaFoldDB" id="A0A2T7PZE1"/>
<dbReference type="PANTHER" id="PTHR21580">
    <property type="entry name" value="SHIPPO-1-RELATED"/>
    <property type="match status" value="1"/>
</dbReference>
<dbReference type="Pfam" id="PF07004">
    <property type="entry name" value="SHIPPO-rpt"/>
    <property type="match status" value="4"/>
</dbReference>
<evidence type="ECO:0000313" key="3">
    <source>
        <dbReference type="Proteomes" id="UP000245119"/>
    </source>
</evidence>
<dbReference type="InterPro" id="IPR051291">
    <property type="entry name" value="CIMAP"/>
</dbReference>
<proteinExistence type="predicted"/>
<dbReference type="InterPro" id="IPR010736">
    <property type="entry name" value="SHIPPO-rpt"/>
</dbReference>
<feature type="region of interest" description="Disordered" evidence="1">
    <location>
        <begin position="160"/>
        <end position="218"/>
    </location>
</feature>
<dbReference type="PANTHER" id="PTHR21580:SF60">
    <property type="entry name" value="SPERM-TAIL PG-RICH REPEAT-CONTAINING PROTEIN 2"/>
    <property type="match status" value="1"/>
</dbReference>